<dbReference type="OrthoDB" id="1932741at2759"/>
<feature type="compositionally biased region" description="Acidic residues" evidence="1">
    <location>
        <begin position="1"/>
        <end position="24"/>
    </location>
</feature>
<organism evidence="2 3">
    <name type="scientific">Thalictrum thalictroides</name>
    <name type="common">Rue-anemone</name>
    <name type="synonym">Anemone thalictroides</name>
    <dbReference type="NCBI Taxonomy" id="46969"/>
    <lineage>
        <taxon>Eukaryota</taxon>
        <taxon>Viridiplantae</taxon>
        <taxon>Streptophyta</taxon>
        <taxon>Embryophyta</taxon>
        <taxon>Tracheophyta</taxon>
        <taxon>Spermatophyta</taxon>
        <taxon>Magnoliopsida</taxon>
        <taxon>Ranunculales</taxon>
        <taxon>Ranunculaceae</taxon>
        <taxon>Thalictroideae</taxon>
        <taxon>Thalictrum</taxon>
    </lineage>
</organism>
<feature type="region of interest" description="Disordered" evidence="1">
    <location>
        <begin position="71"/>
        <end position="98"/>
    </location>
</feature>
<evidence type="ECO:0000313" key="2">
    <source>
        <dbReference type="EMBL" id="KAF5199599.1"/>
    </source>
</evidence>
<evidence type="ECO:0000313" key="3">
    <source>
        <dbReference type="Proteomes" id="UP000554482"/>
    </source>
</evidence>
<evidence type="ECO:0000256" key="1">
    <source>
        <dbReference type="SAM" id="MobiDB-lite"/>
    </source>
</evidence>
<name>A0A7J6WQF8_THATH</name>
<gene>
    <name evidence="2" type="ORF">FRX31_010814</name>
</gene>
<proteinExistence type="predicted"/>
<dbReference type="Proteomes" id="UP000554482">
    <property type="component" value="Unassembled WGS sequence"/>
</dbReference>
<sequence length="185" mass="21583">MMEEDYGESEDDDETDSEDESIEEQTEKQLKSAMKKKAVETQQEELGAKYKVVNVKKEGGAGEEIIKIQQKVQNKKREEPQGNCGRRKTQGETQAKKQSVSLLKTKVKERNAAFVQRRINEWPLLNNNNKDPRGRIWILWDPKAINLTMIETMDQVIHCRVEDMIARRSYLLSVVYARNNKKERE</sequence>
<dbReference type="EMBL" id="JABWDY010011723">
    <property type="protein sequence ID" value="KAF5199599.1"/>
    <property type="molecule type" value="Genomic_DNA"/>
</dbReference>
<dbReference type="AlphaFoldDB" id="A0A7J6WQF8"/>
<keyword evidence="3" id="KW-1185">Reference proteome</keyword>
<feature type="region of interest" description="Disordered" evidence="1">
    <location>
        <begin position="1"/>
        <end position="43"/>
    </location>
</feature>
<comment type="caution">
    <text evidence="2">The sequence shown here is derived from an EMBL/GenBank/DDBJ whole genome shotgun (WGS) entry which is preliminary data.</text>
</comment>
<reference evidence="2 3" key="1">
    <citation type="submission" date="2020-06" db="EMBL/GenBank/DDBJ databases">
        <title>Transcriptomic and genomic resources for Thalictrum thalictroides and T. hernandezii: Facilitating candidate gene discovery in an emerging model plant lineage.</title>
        <authorList>
            <person name="Arias T."/>
            <person name="Riano-Pachon D.M."/>
            <person name="Di Stilio V.S."/>
        </authorList>
    </citation>
    <scope>NUCLEOTIDE SEQUENCE [LARGE SCALE GENOMIC DNA]</scope>
    <source>
        <strain evidence="3">cv. WT478/WT964</strain>
        <tissue evidence="2">Leaves</tissue>
    </source>
</reference>
<protein>
    <submittedName>
        <fullName evidence="2">Uncharacterized protein</fullName>
    </submittedName>
</protein>
<accession>A0A7J6WQF8</accession>